<gene>
    <name evidence="6" type="ORF">CUN48_13360</name>
</gene>
<dbReference type="GO" id="GO:0055085">
    <property type="term" value="P:transmembrane transport"/>
    <property type="evidence" value="ECO:0007669"/>
    <property type="project" value="UniProtKB-ARBA"/>
</dbReference>
<dbReference type="InterPro" id="IPR050319">
    <property type="entry name" value="ABC_transp_ATP-bind"/>
</dbReference>
<feature type="domain" description="ABC transporter" evidence="5">
    <location>
        <begin position="9"/>
        <end position="220"/>
    </location>
</feature>
<evidence type="ECO:0000256" key="4">
    <source>
        <dbReference type="ARBA" id="ARBA00022840"/>
    </source>
</evidence>
<dbReference type="InterPro" id="IPR003439">
    <property type="entry name" value="ABC_transporter-like_ATP-bd"/>
</dbReference>
<proteinExistence type="inferred from homology"/>
<keyword evidence="2" id="KW-0813">Transport</keyword>
<organism evidence="6 7">
    <name type="scientific">Candidatus Thermofonsia Clade 3 bacterium</name>
    <dbReference type="NCBI Taxonomy" id="2364212"/>
    <lineage>
        <taxon>Bacteria</taxon>
        <taxon>Bacillati</taxon>
        <taxon>Chloroflexota</taxon>
        <taxon>Candidatus Thermofontia</taxon>
        <taxon>Candidatus Thermofonsia Clade 3</taxon>
    </lineage>
</organism>
<dbReference type="GO" id="GO:0016887">
    <property type="term" value="F:ATP hydrolysis activity"/>
    <property type="evidence" value="ECO:0007669"/>
    <property type="project" value="InterPro"/>
</dbReference>
<evidence type="ECO:0000313" key="7">
    <source>
        <dbReference type="Proteomes" id="UP000230790"/>
    </source>
</evidence>
<comment type="caution">
    <text evidence="6">The sequence shown here is derived from an EMBL/GenBank/DDBJ whole genome shotgun (WGS) entry which is preliminary data.</text>
</comment>
<dbReference type="AlphaFoldDB" id="A0A2M8Q9S6"/>
<keyword evidence="3" id="KW-0547">Nucleotide-binding</keyword>
<dbReference type="PANTHER" id="PTHR43776">
    <property type="entry name" value="TRANSPORT ATP-BINDING PROTEIN"/>
    <property type="match status" value="1"/>
</dbReference>
<evidence type="ECO:0000256" key="3">
    <source>
        <dbReference type="ARBA" id="ARBA00022741"/>
    </source>
</evidence>
<dbReference type="GO" id="GO:0005524">
    <property type="term" value="F:ATP binding"/>
    <property type="evidence" value="ECO:0007669"/>
    <property type="project" value="UniProtKB-KW"/>
</dbReference>
<reference evidence="6 7" key="1">
    <citation type="submission" date="2017-11" db="EMBL/GenBank/DDBJ databases">
        <title>Evolution of Phototrophy in the Chloroflexi Phylum Driven by Horizontal Gene Transfer.</title>
        <authorList>
            <person name="Ward L.M."/>
            <person name="Hemp J."/>
            <person name="Shih P.M."/>
            <person name="Mcglynn S.E."/>
            <person name="Fischer W."/>
        </authorList>
    </citation>
    <scope>NUCLEOTIDE SEQUENCE [LARGE SCALE GENOMIC DNA]</scope>
    <source>
        <strain evidence="6">JP3_7</strain>
    </source>
</reference>
<dbReference type="SUPFAM" id="SSF52540">
    <property type="entry name" value="P-loop containing nucleoside triphosphate hydrolases"/>
    <property type="match status" value="1"/>
</dbReference>
<dbReference type="SMART" id="SM00382">
    <property type="entry name" value="AAA"/>
    <property type="match status" value="1"/>
</dbReference>
<dbReference type="InterPro" id="IPR017871">
    <property type="entry name" value="ABC_transporter-like_CS"/>
</dbReference>
<comment type="similarity">
    <text evidence="1">Belongs to the ABC transporter superfamily.</text>
</comment>
<evidence type="ECO:0000256" key="1">
    <source>
        <dbReference type="ARBA" id="ARBA00005417"/>
    </source>
</evidence>
<name>A0A2M8Q9S6_9CHLR</name>
<dbReference type="CDD" id="cd03257">
    <property type="entry name" value="ABC_NikE_OppD_transporters"/>
    <property type="match status" value="1"/>
</dbReference>
<sequence length="223" mass="24645">MTANAAPIIELDHVSRVFEQRRKQVKAVDDVSLAVQEGEVVCLVGESGCGKTTTGKMIAGLIHPSGGEVRYAGKNIWAMGKDEFQRYRLAVQIIHQDPYASLNPAHTVYGIMSAPLLQHGIVANHKQARERVRDLLRTVDMTPPDDFLDKYPHQLSGGQRQRVSVARALTVSPKVIVADEAVSMVDVSIRVSLLNMLGRLKRDLGVTFIFITHDLAVAKHFAW</sequence>
<dbReference type="Pfam" id="PF00005">
    <property type="entry name" value="ABC_tran"/>
    <property type="match status" value="1"/>
</dbReference>
<evidence type="ECO:0000313" key="6">
    <source>
        <dbReference type="EMBL" id="PJF46524.1"/>
    </source>
</evidence>
<dbReference type="InterPro" id="IPR027417">
    <property type="entry name" value="P-loop_NTPase"/>
</dbReference>
<protein>
    <submittedName>
        <fullName evidence="6">Peptide ABC transporter ATP-binding protein</fullName>
    </submittedName>
</protein>
<dbReference type="PROSITE" id="PS50893">
    <property type="entry name" value="ABC_TRANSPORTER_2"/>
    <property type="match status" value="1"/>
</dbReference>
<evidence type="ECO:0000259" key="5">
    <source>
        <dbReference type="PROSITE" id="PS50893"/>
    </source>
</evidence>
<dbReference type="InterPro" id="IPR003593">
    <property type="entry name" value="AAA+_ATPase"/>
</dbReference>
<dbReference type="Gene3D" id="3.40.50.300">
    <property type="entry name" value="P-loop containing nucleotide triphosphate hydrolases"/>
    <property type="match status" value="1"/>
</dbReference>
<dbReference type="PROSITE" id="PS00211">
    <property type="entry name" value="ABC_TRANSPORTER_1"/>
    <property type="match status" value="1"/>
</dbReference>
<feature type="non-terminal residue" evidence="6">
    <location>
        <position position="223"/>
    </location>
</feature>
<dbReference type="PANTHER" id="PTHR43776:SF7">
    <property type="entry name" value="D,D-DIPEPTIDE TRANSPORT ATP-BINDING PROTEIN DDPF-RELATED"/>
    <property type="match status" value="1"/>
</dbReference>
<dbReference type="EMBL" id="PGTN01000160">
    <property type="protein sequence ID" value="PJF46524.1"/>
    <property type="molecule type" value="Genomic_DNA"/>
</dbReference>
<keyword evidence="4 6" id="KW-0067">ATP-binding</keyword>
<evidence type="ECO:0000256" key="2">
    <source>
        <dbReference type="ARBA" id="ARBA00022448"/>
    </source>
</evidence>
<accession>A0A2M8Q9S6</accession>
<dbReference type="Proteomes" id="UP000230790">
    <property type="component" value="Unassembled WGS sequence"/>
</dbReference>